<sequence length="353" mass="38890">MKPISRLLAVGATAALVTAPALAADPELVIFDWAGYEDPEFFKAYTEKYGDTPTFSFFGDEEEAFQKLRAGFRADLAHPCSQSVVKWREAGLIEPIKTELIPEWGNLMAGFKDMAGFSVDGTYYVVPMDWGATGLTYRTDLVPDEDAATLQSFADPKYQGRVSIPDNVDDAYALGFLATGVTDWTKATEADLAAASDFLRKVHQNVRAYWQDGAELAQLMGSGEVVLSWAWNETPTTMQAEGQPVAMNRDTAEGSSTWVCGYVDLKDGQGSEAKAYDFINAWLEHRTAEYIVTAWGYGHSNEAGMKEIPAETLAEMGFDNFEAYTDKTLWQAPLPSAMREAMIADFEKIKAGF</sequence>
<organism evidence="3 4">
    <name type="scientific">Thermohalobaculum xanthum</name>
    <dbReference type="NCBI Taxonomy" id="2753746"/>
    <lineage>
        <taxon>Bacteria</taxon>
        <taxon>Pseudomonadati</taxon>
        <taxon>Pseudomonadota</taxon>
        <taxon>Alphaproteobacteria</taxon>
        <taxon>Rhodobacterales</taxon>
        <taxon>Paracoccaceae</taxon>
        <taxon>Thermohalobaculum</taxon>
    </lineage>
</organism>
<dbReference type="Gene3D" id="3.40.190.10">
    <property type="entry name" value="Periplasmic binding protein-like II"/>
    <property type="match status" value="2"/>
</dbReference>
<protein>
    <submittedName>
        <fullName evidence="3">Extracellular solute-binding protein</fullName>
    </submittedName>
</protein>
<dbReference type="RefSeq" id="WP_200609203.1">
    <property type="nucleotide sequence ID" value="NZ_JAEHHL010000004.1"/>
</dbReference>
<dbReference type="PANTHER" id="PTHR30222">
    <property type="entry name" value="SPERMIDINE/PUTRESCINE-BINDING PERIPLASMIC PROTEIN"/>
    <property type="match status" value="1"/>
</dbReference>
<evidence type="ECO:0000313" key="4">
    <source>
        <dbReference type="Proteomes" id="UP000655420"/>
    </source>
</evidence>
<proteinExistence type="predicted"/>
<dbReference type="EMBL" id="JAEHHL010000004">
    <property type="protein sequence ID" value="MBK0399185.1"/>
    <property type="molecule type" value="Genomic_DNA"/>
</dbReference>
<feature type="signal peptide" evidence="2">
    <location>
        <begin position="1"/>
        <end position="23"/>
    </location>
</feature>
<dbReference type="InterPro" id="IPR006059">
    <property type="entry name" value="SBP"/>
</dbReference>
<keyword evidence="1 2" id="KW-0732">Signal</keyword>
<dbReference type="Pfam" id="PF13416">
    <property type="entry name" value="SBP_bac_8"/>
    <property type="match status" value="1"/>
</dbReference>
<accession>A0A8J7SGP9</accession>
<gene>
    <name evidence="3" type="ORF">H0I76_08290</name>
</gene>
<reference evidence="3" key="1">
    <citation type="submission" date="2020-12" db="EMBL/GenBank/DDBJ databases">
        <title>Bacterial taxonomy.</title>
        <authorList>
            <person name="Pan X."/>
        </authorList>
    </citation>
    <scope>NUCLEOTIDE SEQUENCE</scope>
    <source>
        <strain evidence="3">M0105</strain>
    </source>
</reference>
<comment type="caution">
    <text evidence="3">The sequence shown here is derived from an EMBL/GenBank/DDBJ whole genome shotgun (WGS) entry which is preliminary data.</text>
</comment>
<evidence type="ECO:0000256" key="2">
    <source>
        <dbReference type="SAM" id="SignalP"/>
    </source>
</evidence>
<evidence type="ECO:0000256" key="1">
    <source>
        <dbReference type="ARBA" id="ARBA00022729"/>
    </source>
</evidence>
<dbReference type="PANTHER" id="PTHR30222:SF17">
    <property type="entry name" value="SPERMIDINE_PUTRESCINE-BINDING PERIPLASMIC PROTEIN"/>
    <property type="match status" value="1"/>
</dbReference>
<dbReference type="AlphaFoldDB" id="A0A8J7SGP9"/>
<evidence type="ECO:0000313" key="3">
    <source>
        <dbReference type="EMBL" id="MBK0399185.1"/>
    </source>
</evidence>
<name>A0A8J7SGP9_9RHOB</name>
<dbReference type="Proteomes" id="UP000655420">
    <property type="component" value="Unassembled WGS sequence"/>
</dbReference>
<feature type="chain" id="PRO_5035329701" evidence="2">
    <location>
        <begin position="24"/>
        <end position="353"/>
    </location>
</feature>
<dbReference type="SUPFAM" id="SSF53850">
    <property type="entry name" value="Periplasmic binding protein-like II"/>
    <property type="match status" value="1"/>
</dbReference>
<keyword evidence="4" id="KW-1185">Reference proteome</keyword>